<dbReference type="InterPro" id="IPR010916">
    <property type="entry name" value="TonB_box_CS"/>
</dbReference>
<feature type="signal peptide" evidence="1">
    <location>
        <begin position="1"/>
        <end position="19"/>
    </location>
</feature>
<evidence type="ECO:0000256" key="1">
    <source>
        <dbReference type="SAM" id="SignalP"/>
    </source>
</evidence>
<accession>A0A250DHX1</accession>
<dbReference type="PROSITE" id="PS00430">
    <property type="entry name" value="TONB_DEPENDENT_REC_1"/>
    <property type="match status" value="1"/>
</dbReference>
<gene>
    <name evidence="2" type="ORF">CKY39_12555</name>
</gene>
<dbReference type="KEGG" id="vbo:CKY39_12555"/>
<evidence type="ECO:0000313" key="2">
    <source>
        <dbReference type="EMBL" id="ATA53958.1"/>
    </source>
</evidence>
<proteinExistence type="predicted"/>
<dbReference type="AlphaFoldDB" id="A0A250DHX1"/>
<reference evidence="2 3" key="1">
    <citation type="submission" date="2017-09" db="EMBL/GenBank/DDBJ databases">
        <title>The diverse metabolic capabilities of V. boronicumulans make it an excellent choice for continued studies on novel biodegradation.</title>
        <authorList>
            <person name="Sun S."/>
        </authorList>
    </citation>
    <scope>NUCLEOTIDE SEQUENCE [LARGE SCALE GENOMIC DNA]</scope>
    <source>
        <strain evidence="2 3">J1</strain>
    </source>
</reference>
<name>A0A250DHX1_9BURK</name>
<dbReference type="EMBL" id="CP023284">
    <property type="protein sequence ID" value="ATA53958.1"/>
    <property type="molecule type" value="Genomic_DNA"/>
</dbReference>
<feature type="chain" id="PRO_5012106006" evidence="1">
    <location>
        <begin position="20"/>
        <end position="269"/>
    </location>
</feature>
<dbReference type="RefSeq" id="WP_095744690.1">
    <property type="nucleotide sequence ID" value="NZ_CP023284.1"/>
</dbReference>
<dbReference type="Pfam" id="PF10670">
    <property type="entry name" value="DUF4198"/>
    <property type="match status" value="1"/>
</dbReference>
<dbReference type="InterPro" id="IPR019613">
    <property type="entry name" value="DUF4198"/>
</dbReference>
<sequence length="269" mass="28619">MTRFTLRAAGLALALSAVASVTQAHNAWLLPSTTVLSKADTVSVDAAVSNDLFVANHAPLRLDGLQITAPDGSTVKPESEAKLKLRNVFDVNVAQPGTYRIAVVNNGAFAAWKDKATGQNKRARGTAETIAKEIPADAQDVTITQSAGRIETFVTVGKPSALKPIGQGLELIAAGSPTDLAKGEKATFTLHLDGKPAKDLEVTVTAGNTQYRDKLDELKLKTDDKGQFSVTWPSAGMYWLDASTKDSKTTVPQAKERRLSYAATLEVMP</sequence>
<organism evidence="2 3">
    <name type="scientific">Variovorax boronicumulans</name>
    <dbReference type="NCBI Taxonomy" id="436515"/>
    <lineage>
        <taxon>Bacteria</taxon>
        <taxon>Pseudomonadati</taxon>
        <taxon>Pseudomonadota</taxon>
        <taxon>Betaproteobacteria</taxon>
        <taxon>Burkholderiales</taxon>
        <taxon>Comamonadaceae</taxon>
        <taxon>Variovorax</taxon>
    </lineage>
</organism>
<evidence type="ECO:0000313" key="3">
    <source>
        <dbReference type="Proteomes" id="UP000217154"/>
    </source>
</evidence>
<protein>
    <submittedName>
        <fullName evidence="2">ABC transporter permease</fullName>
    </submittedName>
</protein>
<dbReference type="Proteomes" id="UP000217154">
    <property type="component" value="Chromosome"/>
</dbReference>
<keyword evidence="1" id="KW-0732">Signal</keyword>